<protein>
    <submittedName>
        <fullName evidence="1">Uncharacterized protein</fullName>
    </submittedName>
</protein>
<gene>
    <name evidence="1" type="ORF">OG549_03880</name>
</gene>
<proteinExistence type="predicted"/>
<evidence type="ECO:0000313" key="1">
    <source>
        <dbReference type="EMBL" id="WTW59845.1"/>
    </source>
</evidence>
<dbReference type="EMBL" id="CP108318">
    <property type="protein sequence ID" value="WTW59845.1"/>
    <property type="molecule type" value="Genomic_DNA"/>
</dbReference>
<accession>A0AAU2UXB8</accession>
<name>A0AAU2UXB8_9ACTN</name>
<reference evidence="1" key="1">
    <citation type="submission" date="2022-10" db="EMBL/GenBank/DDBJ databases">
        <title>The complete genomes of actinobacterial strains from the NBC collection.</title>
        <authorList>
            <person name="Joergensen T.S."/>
            <person name="Alvarez Arevalo M."/>
            <person name="Sterndorff E.B."/>
            <person name="Faurdal D."/>
            <person name="Vuksanovic O."/>
            <person name="Mourched A.-S."/>
            <person name="Charusanti P."/>
            <person name="Shaw S."/>
            <person name="Blin K."/>
            <person name="Weber T."/>
        </authorList>
    </citation>
    <scope>NUCLEOTIDE SEQUENCE</scope>
    <source>
        <strain evidence="1">NBC_00003</strain>
    </source>
</reference>
<organism evidence="1">
    <name type="scientific">Streptomyces sp. NBC_00003</name>
    <dbReference type="NCBI Taxonomy" id="2903608"/>
    <lineage>
        <taxon>Bacteria</taxon>
        <taxon>Bacillati</taxon>
        <taxon>Actinomycetota</taxon>
        <taxon>Actinomycetes</taxon>
        <taxon>Kitasatosporales</taxon>
        <taxon>Streptomycetaceae</taxon>
        <taxon>Streptomyces</taxon>
    </lineage>
</organism>
<sequence length="67" mass="7002">MTREQQLAQAFVSLSDTYAHDLDPVLLLDRLTAHCVHLVGADAAGVMVATIGRAGVPNRGRSPGSAC</sequence>
<dbReference type="AlphaFoldDB" id="A0AAU2UXB8"/>